<feature type="compositionally biased region" description="Basic and acidic residues" evidence="6">
    <location>
        <begin position="293"/>
        <end position="312"/>
    </location>
</feature>
<dbReference type="InterPro" id="IPR036236">
    <property type="entry name" value="Znf_C2H2_sf"/>
</dbReference>
<keyword evidence="3 5" id="KW-0863">Zinc-finger</keyword>
<evidence type="ECO:0000313" key="9">
    <source>
        <dbReference type="RefSeq" id="XP_014664403.1"/>
    </source>
</evidence>
<dbReference type="RefSeq" id="XP_014664410.1">
    <property type="nucleotide sequence ID" value="XM_014808924.1"/>
</dbReference>
<evidence type="ECO:0000313" key="8">
    <source>
        <dbReference type="Proteomes" id="UP000695022"/>
    </source>
</evidence>
<dbReference type="Pfam" id="PF00096">
    <property type="entry name" value="zf-C2H2"/>
    <property type="match status" value="4"/>
</dbReference>
<keyword evidence="1" id="KW-0479">Metal-binding</keyword>
<feature type="domain" description="C2H2-type" evidence="7">
    <location>
        <begin position="606"/>
        <end position="633"/>
    </location>
</feature>
<keyword evidence="4" id="KW-0862">Zinc</keyword>
<organism evidence="8 14">
    <name type="scientific">Priapulus caudatus</name>
    <name type="common">Priapulid worm</name>
    <dbReference type="NCBI Taxonomy" id="37621"/>
    <lineage>
        <taxon>Eukaryota</taxon>
        <taxon>Metazoa</taxon>
        <taxon>Ecdysozoa</taxon>
        <taxon>Scalidophora</taxon>
        <taxon>Priapulida</taxon>
        <taxon>Priapulimorpha</taxon>
        <taxon>Priapulimorphida</taxon>
        <taxon>Priapulidae</taxon>
        <taxon>Priapulus</taxon>
    </lineage>
</organism>
<dbReference type="RefSeq" id="XP_014664406.1">
    <property type="nucleotide sequence ID" value="XM_014808920.1"/>
</dbReference>
<dbReference type="PROSITE" id="PS50157">
    <property type="entry name" value="ZINC_FINGER_C2H2_2"/>
    <property type="match status" value="6"/>
</dbReference>
<reference evidence="9 10" key="1">
    <citation type="submission" date="2025-05" db="UniProtKB">
        <authorList>
            <consortium name="RefSeq"/>
        </authorList>
    </citation>
    <scope>IDENTIFICATION</scope>
</reference>
<feature type="compositionally biased region" description="Basic and acidic residues" evidence="6">
    <location>
        <begin position="217"/>
        <end position="246"/>
    </location>
</feature>
<evidence type="ECO:0000256" key="6">
    <source>
        <dbReference type="SAM" id="MobiDB-lite"/>
    </source>
</evidence>
<feature type="region of interest" description="Disordered" evidence="6">
    <location>
        <begin position="207"/>
        <end position="272"/>
    </location>
</feature>
<feature type="compositionally biased region" description="Basic and acidic residues" evidence="6">
    <location>
        <begin position="258"/>
        <end position="272"/>
    </location>
</feature>
<dbReference type="RefSeq" id="XP_014664404.1">
    <property type="nucleotide sequence ID" value="XM_014808918.1"/>
</dbReference>
<dbReference type="RefSeq" id="XP_014664405.1">
    <property type="nucleotide sequence ID" value="XM_014808919.1"/>
</dbReference>
<evidence type="ECO:0000256" key="4">
    <source>
        <dbReference type="ARBA" id="ARBA00022833"/>
    </source>
</evidence>
<evidence type="ECO:0000256" key="2">
    <source>
        <dbReference type="ARBA" id="ARBA00022737"/>
    </source>
</evidence>
<feature type="domain" description="C2H2-type" evidence="7">
    <location>
        <begin position="550"/>
        <end position="577"/>
    </location>
</feature>
<evidence type="ECO:0000313" key="11">
    <source>
        <dbReference type="RefSeq" id="XP_014664405.1"/>
    </source>
</evidence>
<sequence>MPRRSQTRTVAGKTSTVDQTGDGNSSEKTGGEGDEAAKEENKIPTEPPLVVKRGRGRPRKDGTPAKSQASPSVIKKPPEKVSEEKPAGASPVKMTRSGRVIHSPVRPGAMPSPPPKPKEPAHSPRPAAKPTPNKSSPMPVPLAGRKRIKSDAGATAAVVRPPPAKKLPGDSERKDGVMLQLATPPAANLGDVKQAVDHSREIREIFGFADDEGDGENAEKAEEADGRIVERSELKSAGEARVEKGEAAGTPAVVAENSGKEKEGSDEAEKKVAVDELLIEENATKVSIEMPVEEAREEAKEGEVSREEAEKQFAVEEEVVAIEQPQQQQQEEELVLQESAMSYPVIEEDSEELTTEQQEEKIIAMDTNTPMTIEESTVVGIEADAVVAEQQSNVITREEEVADKVDGESIEVQDADTNTEQDVKHWQVAQSAEGSRDFVQVTEVMVAAAALEAETGQVIQEAMGESEEVETTEPVAPPDNTQPYTIVQEIHVHPSQIQVDEGVQLQIDNVDNIIQLDQPLIAIRRGRRSLKERGAEFEMVVQNRDGGKTFVCVECQKEFPSRALLFRHTVIHTGERPYECESCGKAFRQSSTLSRHKATHSVARPFACDECPMAFNRRSTLLAHKRTHSEQKQHVCPICGKGFHLKANLQNHIYVHTGERPYKCPHCEKGFNQKSNLACHIQKAHNKAPIKCRTCDRDFANKTTLRYHETYVHGPEAVTHLPLVANRKGRPPKSSIITRDGEEIEVDGNGEEEDELDEDYANGVKMRVNILQRAGAPARREYTFGPTTRLGGKVGDEMVMKHGRVQVFHKRNLQQEPSNQQTFLHHCTDGEMNRVLGMKVATNQDEMLDQSKQRARAPQPTIAMLKTGDKPMLVKIMPQVGGVQTVVPLTMGDLKLLAVESSSTGDGQKMYRIPVTKTLVLQDVQQEEQEPIAGQEVAIEPKQEQADVLGAAETDEMQEGVVEEGEDEEEDAMEHEYTPVMSAEAGGIEYVTPGSGDAGIAMMQNAEGTWTALTPAQAEAARIAASLPPGLELAAAEGITAMQQLTDGHGDMQYIADNGQPVFATETAQEFTEGAGQPIEGQMVMAEGQMVTSEGHVVTAEGQVVTAEGQLVTAEGHIVTQEGQVMTAEGQMVTAEGQVVATEGQMVTAEGQVVATEGQMVTAEGQVVATEGQLVTAEGHMIATEGQVMTGESQMVTSEGEMVTAEGEMVTAEGEMVTAEGEMAEGQVLAAVDEQLLTSGGQVITSDGQVVTTNGEMVTGDGQVVTGGQLITADGQPMEGLPEGAYINELGQIVLPGTQVVQVLHEVTAADGSTQQFIEERILVGDPILPTDDTQDAG</sequence>
<evidence type="ECO:0000256" key="5">
    <source>
        <dbReference type="PROSITE-ProRule" id="PRU00042"/>
    </source>
</evidence>
<feature type="domain" description="C2H2-type" evidence="7">
    <location>
        <begin position="634"/>
        <end position="661"/>
    </location>
</feature>
<dbReference type="SMART" id="SM00355">
    <property type="entry name" value="ZnF_C2H2"/>
    <property type="match status" value="6"/>
</dbReference>
<dbReference type="RefSeq" id="XP_014664403.1">
    <property type="nucleotide sequence ID" value="XM_014808917.1"/>
</dbReference>
<keyword evidence="8" id="KW-1185">Reference proteome</keyword>
<evidence type="ECO:0000313" key="13">
    <source>
        <dbReference type="RefSeq" id="XP_014664407.1"/>
    </source>
</evidence>
<feature type="domain" description="C2H2-type" evidence="7">
    <location>
        <begin position="690"/>
        <end position="718"/>
    </location>
</feature>
<dbReference type="InterPro" id="IPR013087">
    <property type="entry name" value="Znf_C2H2_type"/>
</dbReference>
<dbReference type="RefSeq" id="XP_014664407.1">
    <property type="nucleotide sequence ID" value="XM_014808921.1"/>
</dbReference>
<accession>A0ABM1DWT8</accession>
<feature type="region of interest" description="Disordered" evidence="6">
    <location>
        <begin position="1"/>
        <end position="172"/>
    </location>
</feature>
<dbReference type="InterPro" id="IPR050717">
    <property type="entry name" value="C2H2-ZF_Transcription_Reg"/>
</dbReference>
<dbReference type="PANTHER" id="PTHR14196">
    <property type="entry name" value="ODD-SKIPPED - RELATED"/>
    <property type="match status" value="1"/>
</dbReference>
<dbReference type="PROSITE" id="PS00028">
    <property type="entry name" value="ZINC_FINGER_C2H2_1"/>
    <property type="match status" value="6"/>
</dbReference>
<proteinExistence type="predicted"/>
<dbReference type="Gene3D" id="1.20.5.170">
    <property type="match status" value="1"/>
</dbReference>
<dbReference type="GeneID" id="106806815"/>
<dbReference type="SUPFAM" id="SSF57667">
    <property type="entry name" value="beta-beta-alpha zinc fingers"/>
    <property type="match status" value="3"/>
</dbReference>
<evidence type="ECO:0000313" key="10">
    <source>
        <dbReference type="RefSeq" id="XP_014664404.1"/>
    </source>
</evidence>
<feature type="compositionally biased region" description="Basic and acidic residues" evidence="6">
    <location>
        <begin position="29"/>
        <end position="43"/>
    </location>
</feature>
<evidence type="ECO:0000313" key="12">
    <source>
        <dbReference type="RefSeq" id="XP_014664406.1"/>
    </source>
</evidence>
<dbReference type="SUPFAM" id="SSF51126">
    <property type="entry name" value="Pectin lyase-like"/>
    <property type="match status" value="1"/>
</dbReference>
<evidence type="ECO:0000256" key="1">
    <source>
        <dbReference type="ARBA" id="ARBA00022723"/>
    </source>
</evidence>
<evidence type="ECO:0000256" key="3">
    <source>
        <dbReference type="ARBA" id="ARBA00022771"/>
    </source>
</evidence>
<dbReference type="Gene3D" id="3.30.160.60">
    <property type="entry name" value="Classic Zinc Finger"/>
    <property type="match status" value="5"/>
</dbReference>
<feature type="compositionally biased region" description="Basic and acidic residues" evidence="6">
    <location>
        <begin position="76"/>
        <end position="86"/>
    </location>
</feature>
<keyword evidence="2" id="KW-0677">Repeat</keyword>
<protein>
    <submittedName>
        <fullName evidence="9 10">Uncharacterized protein LOC106806815 isoform X1</fullName>
    </submittedName>
</protein>
<dbReference type="RefSeq" id="XP_014664409.1">
    <property type="nucleotide sequence ID" value="XM_014808923.1"/>
</dbReference>
<feature type="domain" description="C2H2-type" evidence="7">
    <location>
        <begin position="662"/>
        <end position="690"/>
    </location>
</feature>
<dbReference type="Proteomes" id="UP000695022">
    <property type="component" value="Unplaced"/>
</dbReference>
<feature type="domain" description="C2H2-type" evidence="7">
    <location>
        <begin position="578"/>
        <end position="605"/>
    </location>
</feature>
<dbReference type="PANTHER" id="PTHR14196:SF12">
    <property type="entry name" value="ZINC FINGER PROTEIN 208-LIKE"/>
    <property type="match status" value="1"/>
</dbReference>
<evidence type="ECO:0000313" key="14">
    <source>
        <dbReference type="RefSeq" id="XP_014664409.1"/>
    </source>
</evidence>
<name>A0ABM1DWT8_PRICU</name>
<evidence type="ECO:0000259" key="7">
    <source>
        <dbReference type="PROSITE" id="PS50157"/>
    </source>
</evidence>
<dbReference type="InterPro" id="IPR011050">
    <property type="entry name" value="Pectin_lyase_fold/virulence"/>
</dbReference>
<evidence type="ECO:0000313" key="15">
    <source>
        <dbReference type="RefSeq" id="XP_014664410.1"/>
    </source>
</evidence>
<gene>
    <name evidence="9 10 11 12 13 14 15" type="primary">LOC106806815</name>
</gene>
<feature type="region of interest" description="Disordered" evidence="6">
    <location>
        <begin position="289"/>
        <end position="312"/>
    </location>
</feature>
<feature type="compositionally biased region" description="Polar residues" evidence="6">
    <location>
        <begin position="7"/>
        <end position="28"/>
    </location>
</feature>